<feature type="transmembrane region" description="Helical" evidence="10">
    <location>
        <begin position="7"/>
        <end position="33"/>
    </location>
</feature>
<evidence type="ECO:0000256" key="8">
    <source>
        <dbReference type="ARBA" id="ARBA00023136"/>
    </source>
</evidence>
<feature type="compositionally biased region" description="Polar residues" evidence="9">
    <location>
        <begin position="541"/>
        <end position="555"/>
    </location>
</feature>
<feature type="region of interest" description="Disordered" evidence="9">
    <location>
        <begin position="486"/>
        <end position="889"/>
    </location>
</feature>
<dbReference type="PANTHER" id="PTHR13466">
    <property type="entry name" value="TEX2 PROTEIN-RELATED"/>
    <property type="match status" value="1"/>
</dbReference>
<dbReference type="GO" id="GO:1990456">
    <property type="term" value="P:mitochondrion-endoplasmic reticulum membrane tethering"/>
    <property type="evidence" value="ECO:0007669"/>
    <property type="project" value="TreeGrafter"/>
</dbReference>
<evidence type="ECO:0000256" key="5">
    <source>
        <dbReference type="ARBA" id="ARBA00022989"/>
    </source>
</evidence>
<name>A0AB34KEN6_9PEZI</name>
<dbReference type="GeneID" id="96010266"/>
<feature type="region of interest" description="Disordered" evidence="9">
    <location>
        <begin position="134"/>
        <end position="154"/>
    </location>
</feature>
<evidence type="ECO:0000313" key="12">
    <source>
        <dbReference type="EMBL" id="KAL1582512.1"/>
    </source>
</evidence>
<dbReference type="GO" id="GO:0015914">
    <property type="term" value="P:phospholipid transport"/>
    <property type="evidence" value="ECO:0007669"/>
    <property type="project" value="TreeGrafter"/>
</dbReference>
<dbReference type="CDD" id="cd21675">
    <property type="entry name" value="SMP_TEX2"/>
    <property type="match status" value="1"/>
</dbReference>
<evidence type="ECO:0000256" key="6">
    <source>
        <dbReference type="ARBA" id="ARBA00023055"/>
    </source>
</evidence>
<gene>
    <name evidence="12" type="ORF">WHR41_08824</name>
</gene>
<feature type="region of interest" description="Disordered" evidence="9">
    <location>
        <begin position="901"/>
        <end position="1048"/>
    </location>
</feature>
<feature type="compositionally biased region" description="Basic and acidic residues" evidence="9">
    <location>
        <begin position="629"/>
        <end position="651"/>
    </location>
</feature>
<dbReference type="GO" id="GO:0008289">
    <property type="term" value="F:lipid binding"/>
    <property type="evidence" value="ECO:0007669"/>
    <property type="project" value="UniProtKB-KW"/>
</dbReference>
<feature type="compositionally biased region" description="Basic and acidic residues" evidence="9">
    <location>
        <begin position="831"/>
        <end position="840"/>
    </location>
</feature>
<feature type="compositionally biased region" description="Polar residues" evidence="9">
    <location>
        <begin position="1020"/>
        <end position="1030"/>
    </location>
</feature>
<keyword evidence="3 10" id="KW-0812">Transmembrane</keyword>
<feature type="compositionally biased region" description="Low complexity" evidence="9">
    <location>
        <begin position="585"/>
        <end position="597"/>
    </location>
</feature>
<keyword evidence="5 10" id="KW-1133">Transmembrane helix</keyword>
<evidence type="ECO:0000256" key="3">
    <source>
        <dbReference type="ARBA" id="ARBA00022692"/>
    </source>
</evidence>
<feature type="compositionally biased region" description="Low complexity" evidence="9">
    <location>
        <begin position="974"/>
        <end position="983"/>
    </location>
</feature>
<comment type="subcellular location">
    <subcellularLocation>
        <location evidence="1">Endoplasmic reticulum membrane</location>
    </subcellularLocation>
</comment>
<keyword evidence="2" id="KW-0813">Transport</keyword>
<evidence type="ECO:0000259" key="11">
    <source>
        <dbReference type="PROSITE" id="PS51847"/>
    </source>
</evidence>
<keyword evidence="7" id="KW-0446">Lipid-binding</keyword>
<feature type="compositionally biased region" description="Low complexity" evidence="9">
    <location>
        <begin position="743"/>
        <end position="752"/>
    </location>
</feature>
<feature type="compositionally biased region" description="Basic and acidic residues" evidence="9">
    <location>
        <begin position="931"/>
        <end position="948"/>
    </location>
</feature>
<sequence>MSLKALVSAYLLGGLTFLPLLLITIAITAWFTLPHAQNEGGTSVKERAAEDGVDTEKDKLAHKADFSSDGAANATFAVLRSYNFQSALSTLNARANAASQGNGEGQAEAPGQESMSVYQSMYRSVFDRSRTALNKNPLADTDEPVTGTQARGKPSAPVGSMFHIVVRHGHLMLYDSPAELEVRHVISMAHHSVSLTDGDGDDENMLEPDLFIKRTAIVLKPHASSASGDVTQGTHSQPKPFYLFSSNCSEKEDFYHALVAAQPESPVPQPLDSASSIKLQSSIHSNSLTPETRALNALVNRIFLALHRTPFLEDLVREKIEKKISRVAKPAFISYVSVQSIDLGDAGPILSNLRLKDIHISGDMILSMDVKYTGGIKVVIAAVAKLDLGQRFKVRTVDLVLAGSLQRLQGRMLVRVKPPPSNRLWFCFENMPDMEIKVEPIVSSRQITYNFILRQIENRIREVFGETLVKPNWDDVPFFDTHKQTYRGGIWQPDPEPTEEQGTGQAEPSEKDMLSARNEKTMSMPNLPNSGGGSATTSGAQTPVTVDQSGEQIQSLKHRSATALPSQSAQAAAEKATNISKGLRSPSFTTPLPSTPSVAIDGSNIDAVRGLESPPPAKRWIGRSPQPAAKRDAVDAVREVKDRSARKDDNTAPRSPGMSASTAVAEGGDDDDPALLSIEPNELEAERRGSAGSKSSGSLHPNVSDTALPLPRTPSYESLPRTDTASSTQSSQTSQPRGKALFAATAAATSAARQWTLNAVANRKQGQPIFRPPSSHKPGPQEPVGRGQPLPPIGQPLPGPKTSLWGGSAFAGGSVKRKPVLPTRPPAAEQARTDTSKDETNASIKSGTSSAAKRASDGTSAHSVEEDEFGPWRENFGEEHDDVAAKTRDLRTHDNDLIDFTAAVDQDASPTKKAPPPPLPARRKRAPELPMRPHERQNKQFEEAEIKSAESQLENPQGESSTIASQPPLEQQVPAAPAATTPPVDDGKTKREKTGSGGIEIVDTADAPAGKSKIGERGENTSGQSASSKKVTLEETPDSGENDWHYYT</sequence>
<feature type="compositionally biased region" description="Basic and acidic residues" evidence="9">
    <location>
        <begin position="985"/>
        <end position="994"/>
    </location>
</feature>
<dbReference type="GO" id="GO:0032865">
    <property type="term" value="C:ERMES complex"/>
    <property type="evidence" value="ECO:0007669"/>
    <property type="project" value="TreeGrafter"/>
</dbReference>
<feature type="compositionally biased region" description="Basic and acidic residues" evidence="9">
    <location>
        <begin position="508"/>
        <end position="520"/>
    </location>
</feature>
<dbReference type="RefSeq" id="XP_069225619.1">
    <property type="nucleotide sequence ID" value="XM_069377428.1"/>
</dbReference>
<dbReference type="GO" id="GO:0005789">
    <property type="term" value="C:endoplasmic reticulum membrane"/>
    <property type="evidence" value="ECO:0007669"/>
    <property type="project" value="UniProtKB-SubCell"/>
</dbReference>
<protein>
    <recommendedName>
        <fullName evidence="11">SMP-LTD domain-containing protein</fullName>
    </recommendedName>
</protein>
<feature type="compositionally biased region" description="Polar residues" evidence="9">
    <location>
        <begin position="841"/>
        <end position="862"/>
    </location>
</feature>
<keyword evidence="13" id="KW-1185">Reference proteome</keyword>
<feature type="compositionally biased region" description="Low complexity" evidence="9">
    <location>
        <begin position="724"/>
        <end position="735"/>
    </location>
</feature>
<evidence type="ECO:0000256" key="10">
    <source>
        <dbReference type="SAM" id="Phobius"/>
    </source>
</evidence>
<keyword evidence="4" id="KW-0256">Endoplasmic reticulum</keyword>
<evidence type="ECO:0000256" key="9">
    <source>
        <dbReference type="SAM" id="MobiDB-lite"/>
    </source>
</evidence>
<proteinExistence type="predicted"/>
<keyword evidence="8 10" id="KW-0472">Membrane</keyword>
<dbReference type="EMBL" id="JAAQHG020000049">
    <property type="protein sequence ID" value="KAL1582512.1"/>
    <property type="molecule type" value="Genomic_DNA"/>
</dbReference>
<feature type="compositionally biased region" description="Basic and acidic residues" evidence="9">
    <location>
        <begin position="875"/>
        <end position="889"/>
    </location>
</feature>
<dbReference type="AlphaFoldDB" id="A0AB34KEN6"/>
<evidence type="ECO:0000256" key="7">
    <source>
        <dbReference type="ARBA" id="ARBA00023121"/>
    </source>
</evidence>
<comment type="caution">
    <text evidence="12">The sequence shown here is derived from an EMBL/GenBank/DDBJ whole genome shotgun (WGS) entry which is preliminary data.</text>
</comment>
<feature type="compositionally biased region" description="Polar residues" evidence="9">
    <location>
        <begin position="949"/>
        <end position="969"/>
    </location>
</feature>
<feature type="compositionally biased region" description="Pro residues" evidence="9">
    <location>
        <begin position="789"/>
        <end position="799"/>
    </location>
</feature>
<dbReference type="Proteomes" id="UP000803884">
    <property type="component" value="Unassembled WGS sequence"/>
</dbReference>
<dbReference type="InterPro" id="IPR031468">
    <property type="entry name" value="SMP_LBD"/>
</dbReference>
<dbReference type="PANTHER" id="PTHR13466:SF19">
    <property type="entry name" value="NUCLEUS-VACUOLE JUNCTION PROTEIN 2"/>
    <property type="match status" value="1"/>
</dbReference>
<accession>A0AB34KEN6</accession>
<evidence type="ECO:0000256" key="1">
    <source>
        <dbReference type="ARBA" id="ARBA00004586"/>
    </source>
</evidence>
<reference evidence="12 13" key="1">
    <citation type="journal article" date="2020" name="Microbiol. Resour. Announc.">
        <title>Draft Genome Sequence of a Cladosporium Species Isolated from the Mesophotic Ascidian Didemnum maculosum.</title>
        <authorList>
            <person name="Gioti A."/>
            <person name="Siaperas R."/>
            <person name="Nikolaivits E."/>
            <person name="Le Goff G."/>
            <person name="Ouazzani J."/>
            <person name="Kotoulas G."/>
            <person name="Topakas E."/>
        </authorList>
    </citation>
    <scope>NUCLEOTIDE SEQUENCE [LARGE SCALE GENOMIC DNA]</scope>
    <source>
        <strain evidence="12 13">TM138-S3</strain>
    </source>
</reference>
<keyword evidence="6" id="KW-0445">Lipid transport</keyword>
<feature type="domain" description="SMP-LTD" evidence="11">
    <location>
        <begin position="288"/>
        <end position="479"/>
    </location>
</feature>
<evidence type="ECO:0000256" key="2">
    <source>
        <dbReference type="ARBA" id="ARBA00022448"/>
    </source>
</evidence>
<evidence type="ECO:0000256" key="4">
    <source>
        <dbReference type="ARBA" id="ARBA00022824"/>
    </source>
</evidence>
<organism evidence="12 13">
    <name type="scientific">Cladosporium halotolerans</name>
    <dbReference type="NCBI Taxonomy" id="1052096"/>
    <lineage>
        <taxon>Eukaryota</taxon>
        <taxon>Fungi</taxon>
        <taxon>Dikarya</taxon>
        <taxon>Ascomycota</taxon>
        <taxon>Pezizomycotina</taxon>
        <taxon>Dothideomycetes</taxon>
        <taxon>Dothideomycetidae</taxon>
        <taxon>Cladosporiales</taxon>
        <taxon>Cladosporiaceae</taxon>
        <taxon>Cladosporium</taxon>
    </lineage>
</organism>
<evidence type="ECO:0000313" key="13">
    <source>
        <dbReference type="Proteomes" id="UP000803884"/>
    </source>
</evidence>
<dbReference type="PROSITE" id="PS51847">
    <property type="entry name" value="SMP"/>
    <property type="match status" value="1"/>
</dbReference>